<reference evidence="2 3" key="1">
    <citation type="submission" date="2018-06" db="EMBL/GenBank/DDBJ databases">
        <title>Genomic Encyclopedia of Type Strains, Phase III (KMG-III): the genomes of soil and plant-associated and newly described type strains.</title>
        <authorList>
            <person name="Whitman W."/>
        </authorList>
    </citation>
    <scope>NUCLEOTIDE SEQUENCE [LARGE SCALE GENOMIC DNA]</scope>
    <source>
        <strain evidence="2 3">CGMCC 1.12504</strain>
    </source>
</reference>
<evidence type="ECO:0000256" key="1">
    <source>
        <dbReference type="SAM" id="Phobius"/>
    </source>
</evidence>
<keyword evidence="3" id="KW-1185">Reference proteome</keyword>
<feature type="transmembrane region" description="Helical" evidence="1">
    <location>
        <begin position="338"/>
        <end position="355"/>
    </location>
</feature>
<evidence type="ECO:0000313" key="3">
    <source>
        <dbReference type="Proteomes" id="UP000249518"/>
    </source>
</evidence>
<evidence type="ECO:0000313" key="2">
    <source>
        <dbReference type="EMBL" id="RAR47239.1"/>
    </source>
</evidence>
<keyword evidence="1" id="KW-1133">Transmembrane helix</keyword>
<proteinExistence type="predicted"/>
<comment type="caution">
    <text evidence="2">The sequence shown here is derived from an EMBL/GenBank/DDBJ whole genome shotgun (WGS) entry which is preliminary data.</text>
</comment>
<dbReference type="AlphaFoldDB" id="A0A328WWL8"/>
<feature type="transmembrane region" description="Helical" evidence="1">
    <location>
        <begin position="284"/>
        <end position="301"/>
    </location>
</feature>
<accession>A0A328WWL8</accession>
<feature type="transmembrane region" description="Helical" evidence="1">
    <location>
        <begin position="105"/>
        <end position="125"/>
    </location>
</feature>
<dbReference type="Proteomes" id="UP000249518">
    <property type="component" value="Unassembled WGS sequence"/>
</dbReference>
<dbReference type="EMBL" id="QLSV01000010">
    <property type="protein sequence ID" value="RAR47239.1"/>
    <property type="molecule type" value="Genomic_DNA"/>
</dbReference>
<sequence length="424" mass="48245">MLLLFLFSPFLGALNLFKLKDEKTLTFFGTLFFGLLGSIFIYVEGTDGHTHLKNAENYYLDMTFIDFFQKSYEILTFNSTEIVSDIYLHIISFISASLFQTPELIHFFTGLVLGYFFSKSILLVLKNNIITKKSLPLIGLIILFLLIKSIGALNSIRMWTAMWVFFYGTFSYATTKEKKYLFVILLSVFVHFSYSIILLPVICAYLLQKRKNILVGLYVLSFFTTTSFSVFQSYIPKSELLEQKQKFTVIDSADKAKLFKQVSSEKNKAKADMNFYKASGETSYLNYSIVGLSFLLIFIFLKKNTDSSLTFLVAVGLGLYSFSNFVAFSPALQGRTKMIAATFLLAAAIHLQFVLKNYRIGTKTLCFINIGFIAFLISSIPMVLFQLSDILQNFSFFVFLLPQFSWLLGDGDYSIRGVIGLLID</sequence>
<protein>
    <submittedName>
        <fullName evidence="2">Uncharacterized protein</fullName>
    </submittedName>
</protein>
<feature type="transmembrane region" description="Helical" evidence="1">
    <location>
        <begin position="308"/>
        <end position="332"/>
    </location>
</feature>
<feature type="transmembrane region" description="Helical" evidence="1">
    <location>
        <begin position="367"/>
        <end position="384"/>
    </location>
</feature>
<name>A0A328WWL8_9FLAO</name>
<feature type="transmembrane region" description="Helical" evidence="1">
    <location>
        <begin position="180"/>
        <end position="207"/>
    </location>
</feature>
<keyword evidence="1" id="KW-0812">Transmembrane</keyword>
<feature type="transmembrane region" description="Helical" evidence="1">
    <location>
        <begin position="137"/>
        <end position="160"/>
    </location>
</feature>
<gene>
    <name evidence="2" type="ORF">B0I10_11032</name>
</gene>
<keyword evidence="1" id="KW-0472">Membrane</keyword>
<feature type="transmembrane region" description="Helical" evidence="1">
    <location>
        <begin position="214"/>
        <end position="235"/>
    </location>
</feature>
<organism evidence="2 3">
    <name type="scientific">Flavobacterium lacus</name>
    <dbReference type="NCBI Taxonomy" id="1353778"/>
    <lineage>
        <taxon>Bacteria</taxon>
        <taxon>Pseudomonadati</taxon>
        <taxon>Bacteroidota</taxon>
        <taxon>Flavobacteriia</taxon>
        <taxon>Flavobacteriales</taxon>
        <taxon>Flavobacteriaceae</taxon>
        <taxon>Flavobacterium</taxon>
    </lineage>
</organism>
<dbReference type="OrthoDB" id="1334341at2"/>
<feature type="transmembrane region" description="Helical" evidence="1">
    <location>
        <begin position="82"/>
        <end position="99"/>
    </location>
</feature>
<feature type="transmembrane region" description="Helical" evidence="1">
    <location>
        <begin position="25"/>
        <end position="43"/>
    </location>
</feature>
<dbReference type="RefSeq" id="WP_146740342.1">
    <property type="nucleotide sequence ID" value="NZ_QLSV01000010.1"/>
</dbReference>